<evidence type="ECO:0000313" key="2">
    <source>
        <dbReference type="Proteomes" id="UP000552709"/>
    </source>
</evidence>
<dbReference type="Proteomes" id="UP000552709">
    <property type="component" value="Unassembled WGS sequence"/>
</dbReference>
<dbReference type="EMBL" id="JACHFL010000001">
    <property type="protein sequence ID" value="MBB5361336.1"/>
    <property type="molecule type" value="Genomic_DNA"/>
</dbReference>
<gene>
    <name evidence="1" type="ORF">HNQ08_000407</name>
</gene>
<reference evidence="1 2" key="1">
    <citation type="submission" date="2020-08" db="EMBL/GenBank/DDBJ databases">
        <title>Genomic Encyclopedia of Type Strains, Phase IV (KMG-IV): sequencing the most valuable type-strain genomes for metagenomic binning, comparative biology and taxonomic classification.</title>
        <authorList>
            <person name="Goeker M."/>
        </authorList>
    </citation>
    <scope>NUCLEOTIDE SEQUENCE [LARGE SCALE GENOMIC DNA]</scope>
    <source>
        <strain evidence="1 2">DSM 27939</strain>
    </source>
</reference>
<accession>A0A7W8NCI2</accession>
<proteinExistence type="predicted"/>
<protein>
    <submittedName>
        <fullName evidence="1">Uncharacterized protein</fullName>
    </submittedName>
</protein>
<dbReference type="AlphaFoldDB" id="A0A7W8NCI2"/>
<dbReference type="RefSeq" id="WP_184127421.1">
    <property type="nucleotide sequence ID" value="NZ_JACHFL010000001.1"/>
</dbReference>
<organism evidence="1 2">
    <name type="scientific">Deinococcus humi</name>
    <dbReference type="NCBI Taxonomy" id="662880"/>
    <lineage>
        <taxon>Bacteria</taxon>
        <taxon>Thermotogati</taxon>
        <taxon>Deinococcota</taxon>
        <taxon>Deinococci</taxon>
        <taxon>Deinococcales</taxon>
        <taxon>Deinococcaceae</taxon>
        <taxon>Deinococcus</taxon>
    </lineage>
</organism>
<sequence length="186" mass="19928">MSLLSVGDLVQTTPTPQQALDRAEALVAAALCPGLPDLAKREWVADYRMRNVQRGLGVPLYGKRRLGPEVLRYWPVTGLGSVTMDGVDRTAECIFDALSVRLDALASEFTPLSVVTVAFSTGWTAQELPNALRQAIVLTAEGLTAQPVGIKAERLGDVETQYALPNADALPPGVLSLLAPWRHVGV</sequence>
<evidence type="ECO:0000313" key="1">
    <source>
        <dbReference type="EMBL" id="MBB5361336.1"/>
    </source>
</evidence>
<keyword evidence="2" id="KW-1185">Reference proteome</keyword>
<comment type="caution">
    <text evidence="1">The sequence shown here is derived from an EMBL/GenBank/DDBJ whole genome shotgun (WGS) entry which is preliminary data.</text>
</comment>
<name>A0A7W8NCI2_9DEIO</name>